<gene>
    <name evidence="2" type="ORF">CDEB00056_LOCUS20229</name>
</gene>
<dbReference type="AlphaFoldDB" id="A0A7S3VEI1"/>
<evidence type="ECO:0000313" key="2">
    <source>
        <dbReference type="EMBL" id="CAE0475376.1"/>
    </source>
</evidence>
<protein>
    <submittedName>
        <fullName evidence="2">Uncharacterized protein</fullName>
    </submittedName>
</protein>
<organism evidence="2">
    <name type="scientific">Chaetoceros debilis</name>
    <dbReference type="NCBI Taxonomy" id="122233"/>
    <lineage>
        <taxon>Eukaryota</taxon>
        <taxon>Sar</taxon>
        <taxon>Stramenopiles</taxon>
        <taxon>Ochrophyta</taxon>
        <taxon>Bacillariophyta</taxon>
        <taxon>Coscinodiscophyceae</taxon>
        <taxon>Chaetocerotophycidae</taxon>
        <taxon>Chaetocerotales</taxon>
        <taxon>Chaetocerotaceae</taxon>
        <taxon>Chaetoceros</taxon>
    </lineage>
</organism>
<dbReference type="EMBL" id="HBIO01026318">
    <property type="protein sequence ID" value="CAE0475376.1"/>
    <property type="molecule type" value="Transcribed_RNA"/>
</dbReference>
<evidence type="ECO:0000256" key="1">
    <source>
        <dbReference type="SAM" id="MobiDB-lite"/>
    </source>
</evidence>
<proteinExistence type="predicted"/>
<reference evidence="2" key="1">
    <citation type="submission" date="2021-01" db="EMBL/GenBank/DDBJ databases">
        <authorList>
            <person name="Corre E."/>
            <person name="Pelletier E."/>
            <person name="Niang G."/>
            <person name="Scheremetjew M."/>
            <person name="Finn R."/>
            <person name="Kale V."/>
            <person name="Holt S."/>
            <person name="Cochrane G."/>
            <person name="Meng A."/>
            <person name="Brown T."/>
            <person name="Cohen L."/>
        </authorList>
    </citation>
    <scope>NUCLEOTIDE SEQUENCE</scope>
    <source>
        <strain evidence="2">MM31A-1</strain>
    </source>
</reference>
<sequence>MSETSQAPQAMSSTSTSRRREEAKRRIQAGVDKQREILSKLIYPSHIPMEILPKSTSMADIILDLDAAGKSQDDSNIFSQDDIQALKRNSKNIKTTPFQEIKRIHQKCDIYLRQSKKYGEEFLKRKESDADKNSILESKAMKNIYEINYRYCLSHVSCPQRMAILNNCYGSCSEETVNKLAESGQLDYICKNERTAIERCCGQKVEAVMSQLFQDK</sequence>
<feature type="region of interest" description="Disordered" evidence="1">
    <location>
        <begin position="1"/>
        <end position="28"/>
    </location>
</feature>
<accession>A0A7S3VEI1</accession>
<name>A0A7S3VEI1_9STRA</name>
<feature type="compositionally biased region" description="Polar residues" evidence="1">
    <location>
        <begin position="1"/>
        <end position="11"/>
    </location>
</feature>